<name>A0A2N8UHS7_9BASI</name>
<accession>A0A2N8UHS7</accession>
<keyword evidence="1" id="KW-0732">Signal</keyword>
<proteinExistence type="predicted"/>
<sequence>MRAWLLGTITLSFLLMAATAFALPSRDPDPVRIDKRMMGEGDSSRGSDRITFQQLKEDGFTPEEGLLSTHDANKYSMYEDKLFFGGKPLFVFNDHQSKKLVNRLQQAFTDFGGFHARLGSSGDIVSFPHTDTNVMGQVLYSDGTAQKFGPNVVVVAHGYKAVPLPTRKGKHFWGKSKSQAPPKWEEIHASRPQNPSTSVRNLRQVLNSQRYLVFKSSDGGLSLAIRAHPDGRIEHNLTELSRIMPFVRA</sequence>
<evidence type="ECO:0000256" key="1">
    <source>
        <dbReference type="SAM" id="SignalP"/>
    </source>
</evidence>
<protein>
    <submittedName>
        <fullName evidence="2">Uncharacterized protein</fullName>
    </submittedName>
</protein>
<dbReference type="EMBL" id="LT795063">
    <property type="protein sequence ID" value="SJX63993.1"/>
    <property type="molecule type" value="Genomic_DNA"/>
</dbReference>
<reference evidence="2 3" key="1">
    <citation type="submission" date="2017-02" db="EMBL/GenBank/DDBJ databases">
        <authorList>
            <person name="Peterson S.W."/>
        </authorList>
    </citation>
    <scope>NUCLEOTIDE SEQUENCE [LARGE SCALE GENOMIC DNA]</scope>
    <source>
        <strain evidence="2 3">SRS1_H2-8</strain>
    </source>
</reference>
<evidence type="ECO:0000313" key="2">
    <source>
        <dbReference type="EMBL" id="SJX63993.1"/>
    </source>
</evidence>
<gene>
    <name evidence="2" type="ORF">SRS1_25035</name>
</gene>
<dbReference type="Proteomes" id="UP000239563">
    <property type="component" value="Chromosome X"/>
</dbReference>
<organism evidence="2 3">
    <name type="scientific">Sporisorium reilianum f. sp. reilianum</name>
    <dbReference type="NCBI Taxonomy" id="72559"/>
    <lineage>
        <taxon>Eukaryota</taxon>
        <taxon>Fungi</taxon>
        <taxon>Dikarya</taxon>
        <taxon>Basidiomycota</taxon>
        <taxon>Ustilaginomycotina</taxon>
        <taxon>Ustilaginomycetes</taxon>
        <taxon>Ustilaginales</taxon>
        <taxon>Ustilaginaceae</taxon>
        <taxon>Sporisorium</taxon>
    </lineage>
</organism>
<dbReference type="AlphaFoldDB" id="A0A2N8UHS7"/>
<evidence type="ECO:0000313" key="3">
    <source>
        <dbReference type="Proteomes" id="UP000239563"/>
    </source>
</evidence>
<feature type="signal peptide" evidence="1">
    <location>
        <begin position="1"/>
        <end position="22"/>
    </location>
</feature>
<feature type="chain" id="PRO_5014737763" evidence="1">
    <location>
        <begin position="23"/>
        <end position="249"/>
    </location>
</feature>